<proteinExistence type="predicted"/>
<dbReference type="SUPFAM" id="SSF52540">
    <property type="entry name" value="P-loop containing nucleoside triphosphate hydrolases"/>
    <property type="match status" value="1"/>
</dbReference>
<dbReference type="GO" id="GO:0003677">
    <property type="term" value="F:DNA binding"/>
    <property type="evidence" value="ECO:0007669"/>
    <property type="project" value="InterPro"/>
</dbReference>
<dbReference type="InterPro" id="IPR000605">
    <property type="entry name" value="Helicase_SF3_ssDNA/RNA_vir"/>
</dbReference>
<feature type="domain" description="Plasmid replication protein origin binding" evidence="2">
    <location>
        <begin position="59"/>
        <end position="147"/>
    </location>
</feature>
<dbReference type="Gene3D" id="3.40.50.300">
    <property type="entry name" value="P-loop containing nucleotide triphosphate hydrolases"/>
    <property type="match status" value="1"/>
</dbReference>
<dbReference type="AlphaFoldDB" id="A0A3S3MNH7"/>
<name>A0A3S3MNH7_9LACT</name>
<organism evidence="3 4">
    <name type="scientific">Lactococcus lactis</name>
    <dbReference type="NCBI Taxonomy" id="1358"/>
    <lineage>
        <taxon>Bacteria</taxon>
        <taxon>Bacillati</taxon>
        <taxon>Bacillota</taxon>
        <taxon>Bacilli</taxon>
        <taxon>Lactobacillales</taxon>
        <taxon>Streptococcaceae</taxon>
        <taxon>Lactococcus</taxon>
    </lineage>
</organism>
<dbReference type="GO" id="GO:0005727">
    <property type="term" value="C:extrachromosomal circular DNA"/>
    <property type="evidence" value="ECO:0007669"/>
    <property type="project" value="InterPro"/>
</dbReference>
<evidence type="ECO:0000313" key="3">
    <source>
        <dbReference type="EMBL" id="RWR49684.1"/>
    </source>
</evidence>
<reference evidence="3 4" key="1">
    <citation type="submission" date="2019-01" db="EMBL/GenBank/DDBJ databases">
        <title>Whole genome sequence of Lactococcus lactis isolated from cow milk.</title>
        <authorList>
            <person name="Sundararaman A."/>
            <person name="Tamang J.-P."/>
            <person name="Halami P."/>
        </authorList>
    </citation>
    <scope>NUCLEOTIDE SEQUENCE [LARGE SCALE GENOMIC DNA]</scope>
    <source>
        <strain evidence="3 4">C2D</strain>
    </source>
</reference>
<gene>
    <name evidence="3" type="ORF">EO246_00790</name>
</gene>
<evidence type="ECO:0000259" key="2">
    <source>
        <dbReference type="Pfam" id="PF01719"/>
    </source>
</evidence>
<dbReference type="GO" id="GO:0003916">
    <property type="term" value="F:DNA topoisomerase activity"/>
    <property type="evidence" value="ECO:0007669"/>
    <property type="project" value="InterPro"/>
</dbReference>
<protein>
    <submittedName>
        <fullName evidence="3">Uncharacterized protein</fullName>
    </submittedName>
</protein>
<dbReference type="GO" id="GO:0006260">
    <property type="term" value="P:DNA replication"/>
    <property type="evidence" value="ECO:0007669"/>
    <property type="project" value="InterPro"/>
</dbReference>
<dbReference type="Gene3D" id="3.40.1310.30">
    <property type="match status" value="1"/>
</dbReference>
<feature type="domain" description="Helicase superfamily 3 single-stranded DNA/RNA virus" evidence="1">
    <location>
        <begin position="237"/>
        <end position="306"/>
    </location>
</feature>
<dbReference type="EMBL" id="SAXH01000001">
    <property type="protein sequence ID" value="RWR49684.1"/>
    <property type="molecule type" value="Genomic_DNA"/>
</dbReference>
<evidence type="ECO:0000313" key="4">
    <source>
        <dbReference type="Proteomes" id="UP000285859"/>
    </source>
</evidence>
<dbReference type="Proteomes" id="UP000285859">
    <property type="component" value="Unassembled WGS sequence"/>
</dbReference>
<evidence type="ECO:0000259" key="1">
    <source>
        <dbReference type="Pfam" id="PF00910"/>
    </source>
</evidence>
<dbReference type="GO" id="GO:0003724">
    <property type="term" value="F:RNA helicase activity"/>
    <property type="evidence" value="ECO:0007669"/>
    <property type="project" value="InterPro"/>
</dbReference>
<dbReference type="Pfam" id="PF01719">
    <property type="entry name" value="Rep_OBD"/>
    <property type="match status" value="1"/>
</dbReference>
<dbReference type="InterPro" id="IPR002631">
    <property type="entry name" value="Plasmid_rep_OBD"/>
</dbReference>
<comment type="caution">
    <text evidence="3">The sequence shown here is derived from an EMBL/GenBank/DDBJ whole genome shotgun (WGS) entry which is preliminary data.</text>
</comment>
<dbReference type="RefSeq" id="WP_128267457.1">
    <property type="nucleotide sequence ID" value="NZ_JACCJA010000002.1"/>
</dbReference>
<accession>A0A3S3MNH7</accession>
<sequence>MKKQRIKIFVFEQYFDSEFWDWDEKKSWFQNWEENKEKIFQEIYERLKFYDTPEKQLKIALIVHDKDRKNNGQLIDPHVHVYVELPTKRSLELVADRIGISQHFIDYPKGRNNYFPFNQKAYLIHAQQPTKHQYEISEVETFGTIDYEKFILDNKDDFLKRSATVRYKEINESLDLIFDKVLFGQITYDEIMEDDSLYRLYANNEQRFISAFNSFSQYKARKTLKALRNNEFKLSVVYIQGNSGIGKSHLAQEIVEKLCDESEQLGYKGVSIYSASSSNPFDEYKGEEIILLDDLRPESMERADWLKVLDPMNRSRISARYRNKVIAARVIVLTNTETAESFFKNIKNEDLDQYVRRINLNVGITEKQFPRFEYDNYYNLSETKKLDEPKKERISANEFLERRYGFQPVFSSDDKEIFLNKLIFDELLPKSFPKNKGVIRDVS</sequence>
<dbReference type="Pfam" id="PF00910">
    <property type="entry name" value="RNA_helicase"/>
    <property type="match status" value="1"/>
</dbReference>
<dbReference type="GO" id="GO:0003723">
    <property type="term" value="F:RNA binding"/>
    <property type="evidence" value="ECO:0007669"/>
    <property type="project" value="InterPro"/>
</dbReference>
<dbReference type="InterPro" id="IPR027417">
    <property type="entry name" value="P-loop_NTPase"/>
</dbReference>